<feature type="transmembrane region" description="Helical" evidence="6">
    <location>
        <begin position="105"/>
        <end position="123"/>
    </location>
</feature>
<feature type="transmembrane region" description="Helical" evidence="6">
    <location>
        <begin position="367"/>
        <end position="387"/>
    </location>
</feature>
<evidence type="ECO:0000256" key="3">
    <source>
        <dbReference type="ARBA" id="ARBA00022692"/>
    </source>
</evidence>
<dbReference type="InterPro" id="IPR020846">
    <property type="entry name" value="MFS_dom"/>
</dbReference>
<feature type="transmembrane region" description="Helical" evidence="6">
    <location>
        <begin position="165"/>
        <end position="184"/>
    </location>
</feature>
<keyword evidence="5 6" id="KW-0472">Membrane</keyword>
<dbReference type="PROSITE" id="PS50850">
    <property type="entry name" value="MFS"/>
    <property type="match status" value="1"/>
</dbReference>
<accession>A0A1X7L8P0</accession>
<dbReference type="GO" id="GO:0005886">
    <property type="term" value="C:plasma membrane"/>
    <property type="evidence" value="ECO:0007669"/>
    <property type="project" value="UniProtKB-SubCell"/>
</dbReference>
<dbReference type="OrthoDB" id="2545864at2"/>
<dbReference type="STRING" id="1852522.SAMN06295960_3091"/>
<dbReference type="PANTHER" id="PTHR23531">
    <property type="entry name" value="QUINOLENE RESISTANCE PROTEIN NORA"/>
    <property type="match status" value="1"/>
</dbReference>
<dbReference type="Pfam" id="PF07690">
    <property type="entry name" value="MFS_1"/>
    <property type="match status" value="2"/>
</dbReference>
<feature type="transmembrane region" description="Helical" evidence="6">
    <location>
        <begin position="303"/>
        <end position="325"/>
    </location>
</feature>
<sequence length="402" mass="43573">MSQSDHPFSLPAIKVYLITILFYSIVYMVLMVIPFHATLLGGTKTDIGLIMGATMLTSMFARPIAGRLIDRHGAGRIFWIVLILFAASLFGYLVPSLWMLGLVRIVQGIVAAFFSTAMEIMTIDLLSDRARGQGLSLYSLSTMIPSTFGPAIALYLVDQLTMREIFLIFIGFGLVNAVLAVMMARSTGTGAIKQTMEPQRLAITAPESMWKHRSLWISSIIMLLASIANGAIFTFLPLYLEHRQSSMGSFYFLTQTLVLVLCRFVGRSFIPSDGTTPTRLIGFTLLLAAAGSSLLSVSVQPAILIAAAVLNGIAFALMYPTLLTYVSFTVPDQARGLLLGLFIGAADCGFALGALAMGPLIDLFSYPMMYISCAVCCIVAGLLLWGYKPAPTNQTRTNHTAL</sequence>
<evidence type="ECO:0000259" key="7">
    <source>
        <dbReference type="PROSITE" id="PS50850"/>
    </source>
</evidence>
<dbReference type="AlphaFoldDB" id="A0A1X7L8P0"/>
<feature type="transmembrane region" description="Helical" evidence="6">
    <location>
        <begin position="135"/>
        <end position="153"/>
    </location>
</feature>
<reference evidence="8 9" key="1">
    <citation type="submission" date="2017-04" db="EMBL/GenBank/DDBJ databases">
        <authorList>
            <person name="Afonso C.L."/>
            <person name="Miller P.J."/>
            <person name="Scott M.A."/>
            <person name="Spackman E."/>
            <person name="Goraichik I."/>
            <person name="Dimitrov K.M."/>
            <person name="Suarez D.L."/>
            <person name="Swayne D.E."/>
        </authorList>
    </citation>
    <scope>NUCLEOTIDE SEQUENCE [LARGE SCALE GENOMIC DNA]</scope>
    <source>
        <strain evidence="8 9">11</strain>
    </source>
</reference>
<feature type="transmembrane region" description="Helical" evidence="6">
    <location>
        <begin position="215"/>
        <end position="236"/>
    </location>
</feature>
<evidence type="ECO:0000313" key="9">
    <source>
        <dbReference type="Proteomes" id="UP000193834"/>
    </source>
</evidence>
<feature type="transmembrane region" description="Helical" evidence="6">
    <location>
        <begin position="337"/>
        <end position="361"/>
    </location>
</feature>
<keyword evidence="4 6" id="KW-1133">Transmembrane helix</keyword>
<proteinExistence type="predicted"/>
<dbReference type="Gene3D" id="1.20.1250.20">
    <property type="entry name" value="MFS general substrate transporter like domains"/>
    <property type="match status" value="1"/>
</dbReference>
<evidence type="ECO:0000313" key="8">
    <source>
        <dbReference type="EMBL" id="SMG50105.1"/>
    </source>
</evidence>
<dbReference type="InterPro" id="IPR036259">
    <property type="entry name" value="MFS_trans_sf"/>
</dbReference>
<dbReference type="GO" id="GO:0022857">
    <property type="term" value="F:transmembrane transporter activity"/>
    <property type="evidence" value="ECO:0007669"/>
    <property type="project" value="InterPro"/>
</dbReference>
<evidence type="ECO:0000256" key="4">
    <source>
        <dbReference type="ARBA" id="ARBA00022989"/>
    </source>
</evidence>
<organism evidence="8 9">
    <name type="scientific">Paenibacillus aquistagni</name>
    <dbReference type="NCBI Taxonomy" id="1852522"/>
    <lineage>
        <taxon>Bacteria</taxon>
        <taxon>Bacillati</taxon>
        <taxon>Bacillota</taxon>
        <taxon>Bacilli</taxon>
        <taxon>Bacillales</taxon>
        <taxon>Paenibacillaceae</taxon>
        <taxon>Paenibacillus</taxon>
    </lineage>
</organism>
<dbReference type="NCBIfam" id="NF047574">
    <property type="entry name" value="opine_export_Sa"/>
    <property type="match status" value="1"/>
</dbReference>
<feature type="transmembrane region" description="Helical" evidence="6">
    <location>
        <begin position="47"/>
        <end position="65"/>
    </location>
</feature>
<evidence type="ECO:0000256" key="5">
    <source>
        <dbReference type="ARBA" id="ARBA00023136"/>
    </source>
</evidence>
<dbReference type="RefSeq" id="WP_085495505.1">
    <property type="nucleotide sequence ID" value="NZ_FXAZ01000004.1"/>
</dbReference>
<dbReference type="EMBL" id="FXAZ01000004">
    <property type="protein sequence ID" value="SMG50105.1"/>
    <property type="molecule type" value="Genomic_DNA"/>
</dbReference>
<gene>
    <name evidence="8" type="ORF">SAMN06295960_3091</name>
</gene>
<feature type="transmembrane region" description="Helical" evidence="6">
    <location>
        <begin position="77"/>
        <end position="99"/>
    </location>
</feature>
<keyword evidence="9" id="KW-1185">Reference proteome</keyword>
<dbReference type="Proteomes" id="UP000193834">
    <property type="component" value="Unassembled WGS sequence"/>
</dbReference>
<feature type="transmembrane region" description="Helical" evidence="6">
    <location>
        <begin position="278"/>
        <end position="297"/>
    </location>
</feature>
<feature type="transmembrane region" description="Helical" evidence="6">
    <location>
        <begin position="12"/>
        <end position="35"/>
    </location>
</feature>
<evidence type="ECO:0000256" key="2">
    <source>
        <dbReference type="ARBA" id="ARBA00022448"/>
    </source>
</evidence>
<dbReference type="InterPro" id="IPR052714">
    <property type="entry name" value="MFS_Exporter"/>
</dbReference>
<evidence type="ECO:0000256" key="1">
    <source>
        <dbReference type="ARBA" id="ARBA00004651"/>
    </source>
</evidence>
<feature type="transmembrane region" description="Helical" evidence="6">
    <location>
        <begin position="248"/>
        <end position="266"/>
    </location>
</feature>
<dbReference type="PANTHER" id="PTHR23531:SF2">
    <property type="entry name" value="PERMEASE"/>
    <property type="match status" value="1"/>
</dbReference>
<evidence type="ECO:0000256" key="6">
    <source>
        <dbReference type="SAM" id="Phobius"/>
    </source>
</evidence>
<comment type="subcellular location">
    <subcellularLocation>
        <location evidence="1">Cell membrane</location>
        <topology evidence="1">Multi-pass membrane protein</topology>
    </subcellularLocation>
</comment>
<keyword evidence="2" id="KW-0813">Transport</keyword>
<dbReference type="InterPro" id="IPR011701">
    <property type="entry name" value="MFS"/>
</dbReference>
<protein>
    <submittedName>
        <fullName evidence="8">Predicted arabinose efflux permease, MFS family</fullName>
    </submittedName>
</protein>
<dbReference type="SUPFAM" id="SSF103473">
    <property type="entry name" value="MFS general substrate transporter"/>
    <property type="match status" value="1"/>
</dbReference>
<feature type="domain" description="Major facilitator superfamily (MFS) profile" evidence="7">
    <location>
        <begin position="11"/>
        <end position="392"/>
    </location>
</feature>
<name>A0A1X7L8P0_9BACL</name>
<dbReference type="CDD" id="cd17489">
    <property type="entry name" value="MFS_YfcJ_like"/>
    <property type="match status" value="1"/>
</dbReference>
<keyword evidence="3 6" id="KW-0812">Transmembrane</keyword>